<protein>
    <submittedName>
        <fullName evidence="1">Uncharacterized protein</fullName>
    </submittedName>
</protein>
<evidence type="ECO:0000313" key="1">
    <source>
        <dbReference type="EMBL" id="OIW31515.1"/>
    </source>
</evidence>
<proteinExistence type="predicted"/>
<keyword evidence="2" id="KW-1185">Reference proteome</keyword>
<dbReference type="Proteomes" id="UP000182658">
    <property type="component" value="Unassembled WGS sequence"/>
</dbReference>
<dbReference type="AlphaFoldDB" id="A0A1J7IWG9"/>
<accession>A0A1J7IWG9</accession>
<reference evidence="1 2" key="1">
    <citation type="submission" date="2016-10" db="EMBL/GenBank/DDBJ databases">
        <title>Draft genome sequence of Coniochaeta ligniaria NRRL30616, a lignocellulolytic fungus for bioabatement of inhibitors in plant biomass hydrolysates.</title>
        <authorList>
            <consortium name="DOE Joint Genome Institute"/>
            <person name="Jimenez D.J."/>
            <person name="Hector R.E."/>
            <person name="Riley R."/>
            <person name="Sun H."/>
            <person name="Grigoriev I.V."/>
            <person name="Van Elsas J.D."/>
            <person name="Nichols N.N."/>
        </authorList>
    </citation>
    <scope>NUCLEOTIDE SEQUENCE [LARGE SCALE GENOMIC DNA]</scope>
    <source>
        <strain evidence="1 2">NRRL 30616</strain>
    </source>
</reference>
<dbReference type="EMBL" id="KV875095">
    <property type="protein sequence ID" value="OIW31515.1"/>
    <property type="molecule type" value="Genomic_DNA"/>
</dbReference>
<name>A0A1J7IWG9_9PEZI</name>
<gene>
    <name evidence="1" type="ORF">CONLIGDRAFT_677987</name>
</gene>
<organism evidence="1 2">
    <name type="scientific">Coniochaeta ligniaria NRRL 30616</name>
    <dbReference type="NCBI Taxonomy" id="1408157"/>
    <lineage>
        <taxon>Eukaryota</taxon>
        <taxon>Fungi</taxon>
        <taxon>Dikarya</taxon>
        <taxon>Ascomycota</taxon>
        <taxon>Pezizomycotina</taxon>
        <taxon>Sordariomycetes</taxon>
        <taxon>Sordariomycetidae</taxon>
        <taxon>Coniochaetales</taxon>
        <taxon>Coniochaetaceae</taxon>
        <taxon>Coniochaeta</taxon>
    </lineage>
</organism>
<sequence>MLQGPADPDGVLPEDVNQHFESLQMGLKSLTTRLRPPSSLPSLTPYNHFLLPAEPNQVWEAFKAVRATRAEGLEHVAAELGYG</sequence>
<evidence type="ECO:0000313" key="2">
    <source>
        <dbReference type="Proteomes" id="UP000182658"/>
    </source>
</evidence>
<dbReference type="InParanoid" id="A0A1J7IWG9"/>